<proteinExistence type="inferred from homology"/>
<evidence type="ECO:0000256" key="6">
    <source>
        <dbReference type="ARBA" id="ARBA00022741"/>
    </source>
</evidence>
<evidence type="ECO:0000256" key="1">
    <source>
        <dbReference type="ARBA" id="ARBA00006692"/>
    </source>
</evidence>
<comment type="catalytic activity">
    <reaction evidence="10">
        <text>L-seryl-[protein] + ATP = O-phospho-L-seryl-[protein] + ADP + H(+)</text>
        <dbReference type="Rhea" id="RHEA:17989"/>
        <dbReference type="Rhea" id="RHEA-COMP:9863"/>
        <dbReference type="Rhea" id="RHEA-COMP:11604"/>
        <dbReference type="ChEBI" id="CHEBI:15378"/>
        <dbReference type="ChEBI" id="CHEBI:29999"/>
        <dbReference type="ChEBI" id="CHEBI:30616"/>
        <dbReference type="ChEBI" id="CHEBI:83421"/>
        <dbReference type="ChEBI" id="CHEBI:456216"/>
        <dbReference type="EC" id="2.7.11.1"/>
    </reaction>
</comment>
<sequence length="366" mass="41512">MASNTVSEPDKLPHFLFQTKRNAITDDYEVRTEKLGAGINGPVYACFDRQTGQKCALKIIKDSAKARREVNLHKKASECPYIVHVIEIYENKHSKQRCLLIVMEYMAGGELFNRIKRIGVEGSFTERQAASIVHSICKAVQYLHSLNIAHRDLKPENLLFTSNDEGAALKLTDFGFAKECSDSVKTLHSPCYTSYYVAPEVLSKQSYDKSCDIWGLGVITYIVLCGYPPFYSLHNAPINGPMSPEMKRKIRAGEYRFPDSDWNTVSREAKDLIRAMLTVEPESRPTIEEVLQSTWLSKFAEKVPNTSLNTPAVLVEQSEQWTDVGAAIRETNAYNRMLSVESEVQEISLDNNLLFRRRQKRQNTAT</sequence>
<evidence type="ECO:0000313" key="13">
    <source>
        <dbReference type="EMBL" id="CAF3747327.1"/>
    </source>
</evidence>
<dbReference type="OrthoDB" id="40902at2759"/>
<comment type="caution">
    <text evidence="12">The sequence shown here is derived from an EMBL/GenBank/DDBJ whole genome shotgun (WGS) entry which is preliminary data.</text>
</comment>
<evidence type="ECO:0000259" key="11">
    <source>
        <dbReference type="SMART" id="SM00220"/>
    </source>
</evidence>
<comment type="similarity">
    <text evidence="1">Belongs to the protein kinase superfamily. CAMK Ser/Thr protein kinase family.</text>
</comment>
<dbReference type="SUPFAM" id="SSF56112">
    <property type="entry name" value="Protein kinase-like (PK-like)"/>
    <property type="match status" value="1"/>
</dbReference>
<dbReference type="InterPro" id="IPR011009">
    <property type="entry name" value="Kinase-like_dom_sf"/>
</dbReference>
<dbReference type="PANTHER" id="PTHR24349">
    <property type="entry name" value="SERINE/THREONINE-PROTEIN KINASE"/>
    <property type="match status" value="1"/>
</dbReference>
<dbReference type="Pfam" id="PF00069">
    <property type="entry name" value="Pkinase"/>
    <property type="match status" value="1"/>
</dbReference>
<evidence type="ECO:0000256" key="8">
    <source>
        <dbReference type="ARBA" id="ARBA00022840"/>
    </source>
</evidence>
<dbReference type="Proteomes" id="UP000663829">
    <property type="component" value="Unassembled WGS sequence"/>
</dbReference>
<dbReference type="SMART" id="SM00220">
    <property type="entry name" value="S_TKc"/>
    <property type="match status" value="1"/>
</dbReference>
<keyword evidence="3" id="KW-0723">Serine/threonine-protein kinase</keyword>
<evidence type="ECO:0000256" key="9">
    <source>
        <dbReference type="ARBA" id="ARBA00047899"/>
    </source>
</evidence>
<accession>A0A814EVE7</accession>
<evidence type="ECO:0000256" key="3">
    <source>
        <dbReference type="ARBA" id="ARBA00022527"/>
    </source>
</evidence>
<keyword evidence="8" id="KW-0067">ATP-binding</keyword>
<keyword evidence="4" id="KW-0597">Phosphoprotein</keyword>
<name>A0A814EVE7_9BILA</name>
<keyword evidence="14" id="KW-1185">Reference proteome</keyword>
<dbReference type="PROSITE" id="PS00108">
    <property type="entry name" value="PROTEIN_KINASE_ST"/>
    <property type="match status" value="1"/>
</dbReference>
<dbReference type="InterPro" id="IPR050205">
    <property type="entry name" value="CDPK_Ser/Thr_kinases"/>
</dbReference>
<comment type="catalytic activity">
    <reaction evidence="9">
        <text>L-threonyl-[protein] + ATP = O-phospho-L-threonyl-[protein] + ADP + H(+)</text>
        <dbReference type="Rhea" id="RHEA:46608"/>
        <dbReference type="Rhea" id="RHEA-COMP:11060"/>
        <dbReference type="Rhea" id="RHEA-COMP:11605"/>
        <dbReference type="ChEBI" id="CHEBI:15378"/>
        <dbReference type="ChEBI" id="CHEBI:30013"/>
        <dbReference type="ChEBI" id="CHEBI:30616"/>
        <dbReference type="ChEBI" id="CHEBI:61977"/>
        <dbReference type="ChEBI" id="CHEBI:456216"/>
        <dbReference type="EC" id="2.7.11.1"/>
    </reaction>
</comment>
<organism evidence="12 14">
    <name type="scientific">Didymodactylos carnosus</name>
    <dbReference type="NCBI Taxonomy" id="1234261"/>
    <lineage>
        <taxon>Eukaryota</taxon>
        <taxon>Metazoa</taxon>
        <taxon>Spiralia</taxon>
        <taxon>Gnathifera</taxon>
        <taxon>Rotifera</taxon>
        <taxon>Eurotatoria</taxon>
        <taxon>Bdelloidea</taxon>
        <taxon>Philodinida</taxon>
        <taxon>Philodinidae</taxon>
        <taxon>Didymodactylos</taxon>
    </lineage>
</organism>
<dbReference type="EC" id="2.7.11.1" evidence="2"/>
<dbReference type="FunFam" id="3.30.200.20:FF:000156">
    <property type="entry name" value="MAP kinase-activated protein kinase 3"/>
    <property type="match status" value="1"/>
</dbReference>
<dbReference type="AlphaFoldDB" id="A0A814EVE7"/>
<gene>
    <name evidence="12" type="ORF">GPM918_LOCUS12411</name>
    <name evidence="13" type="ORF">SRO942_LOCUS12412</name>
</gene>
<dbReference type="InterPro" id="IPR000719">
    <property type="entry name" value="Prot_kinase_dom"/>
</dbReference>
<dbReference type="Gene3D" id="1.10.510.10">
    <property type="entry name" value="Transferase(Phosphotransferase) domain 1"/>
    <property type="match status" value="1"/>
</dbReference>
<keyword evidence="6" id="KW-0547">Nucleotide-binding</keyword>
<keyword evidence="5" id="KW-0808">Transferase</keyword>
<dbReference type="Proteomes" id="UP000681722">
    <property type="component" value="Unassembled WGS sequence"/>
</dbReference>
<protein>
    <recommendedName>
        <fullName evidence="2">non-specific serine/threonine protein kinase</fullName>
        <ecNumber evidence="2">2.7.11.1</ecNumber>
    </recommendedName>
</protein>
<dbReference type="EMBL" id="CAJOBC010002712">
    <property type="protein sequence ID" value="CAF3747327.1"/>
    <property type="molecule type" value="Genomic_DNA"/>
</dbReference>
<reference evidence="12" key="1">
    <citation type="submission" date="2021-02" db="EMBL/GenBank/DDBJ databases">
        <authorList>
            <person name="Nowell W R."/>
        </authorList>
    </citation>
    <scope>NUCLEOTIDE SEQUENCE</scope>
</reference>
<dbReference type="GO" id="GO:0005524">
    <property type="term" value="F:ATP binding"/>
    <property type="evidence" value="ECO:0007669"/>
    <property type="project" value="UniProtKB-KW"/>
</dbReference>
<evidence type="ECO:0000313" key="12">
    <source>
        <dbReference type="EMBL" id="CAF0974432.1"/>
    </source>
</evidence>
<dbReference type="EMBL" id="CAJNOQ010002712">
    <property type="protein sequence ID" value="CAF0974432.1"/>
    <property type="molecule type" value="Genomic_DNA"/>
</dbReference>
<evidence type="ECO:0000256" key="4">
    <source>
        <dbReference type="ARBA" id="ARBA00022553"/>
    </source>
</evidence>
<dbReference type="GO" id="GO:0004674">
    <property type="term" value="F:protein serine/threonine kinase activity"/>
    <property type="evidence" value="ECO:0007669"/>
    <property type="project" value="UniProtKB-KW"/>
</dbReference>
<evidence type="ECO:0000256" key="2">
    <source>
        <dbReference type="ARBA" id="ARBA00012513"/>
    </source>
</evidence>
<feature type="domain" description="Protein kinase" evidence="11">
    <location>
        <begin position="29"/>
        <end position="296"/>
    </location>
</feature>
<evidence type="ECO:0000256" key="5">
    <source>
        <dbReference type="ARBA" id="ARBA00022679"/>
    </source>
</evidence>
<evidence type="ECO:0000313" key="14">
    <source>
        <dbReference type="Proteomes" id="UP000663829"/>
    </source>
</evidence>
<keyword evidence="7" id="KW-0418">Kinase</keyword>
<dbReference type="InterPro" id="IPR008271">
    <property type="entry name" value="Ser/Thr_kinase_AS"/>
</dbReference>
<dbReference type="Gene3D" id="3.30.200.20">
    <property type="entry name" value="Phosphorylase Kinase, domain 1"/>
    <property type="match status" value="1"/>
</dbReference>
<evidence type="ECO:0000256" key="10">
    <source>
        <dbReference type="ARBA" id="ARBA00048679"/>
    </source>
</evidence>
<evidence type="ECO:0000256" key="7">
    <source>
        <dbReference type="ARBA" id="ARBA00022777"/>
    </source>
</evidence>